<sequence>MTSPFTHELRIPEVYRAPIEGTPEDIARNYANEAGSLISGLASEGHTPAAFIAKTIPSVAGQIFLPPGYLKEVYAHVRRAGGVVIADEVQVGFGRVGSSMWAFEEHGVVPDIVTMGKPIGNGHPLAAVAVRREIAEAFVNGMEYFNTSGGNPVSCAAGLAVLETLEQENLLANASEQGAYLLEGMRDFQAKYPAIGDVRGRGLFLGIEIVRDRSTKEHAGDFASKFSNRAKELGVLMGTDGPYENVIKLRPSMIFKREHADLLLQVLDRSMADILQ</sequence>
<evidence type="ECO:0000256" key="1">
    <source>
        <dbReference type="ARBA" id="ARBA00001933"/>
    </source>
</evidence>
<reference evidence="4" key="1">
    <citation type="submission" date="2021-01" db="EMBL/GenBank/DDBJ databases">
        <title>Microvirga sp.</title>
        <authorList>
            <person name="Kim M.K."/>
        </authorList>
    </citation>
    <scope>NUCLEOTIDE SEQUENCE</scope>
    <source>
        <strain evidence="4">5420S-16</strain>
    </source>
</reference>
<dbReference type="InterPro" id="IPR049704">
    <property type="entry name" value="Aminotrans_3_PPA_site"/>
</dbReference>
<dbReference type="InterPro" id="IPR015421">
    <property type="entry name" value="PyrdxlP-dep_Trfase_major"/>
</dbReference>
<dbReference type="PANTHER" id="PTHR45688:SF13">
    <property type="entry name" value="ALANINE--GLYOXYLATE AMINOTRANSFERASE 2-LIKE"/>
    <property type="match status" value="1"/>
</dbReference>
<dbReference type="GO" id="GO:0030170">
    <property type="term" value="F:pyridoxal phosphate binding"/>
    <property type="evidence" value="ECO:0007669"/>
    <property type="project" value="InterPro"/>
</dbReference>
<dbReference type="InterPro" id="IPR015424">
    <property type="entry name" value="PyrdxlP-dep_Trfase"/>
</dbReference>
<dbReference type="Gene3D" id="3.40.640.10">
    <property type="entry name" value="Type I PLP-dependent aspartate aminotransferase-like (Major domain)"/>
    <property type="match status" value="1"/>
</dbReference>
<evidence type="ECO:0000256" key="2">
    <source>
        <dbReference type="ARBA" id="ARBA00008954"/>
    </source>
</evidence>
<dbReference type="PROSITE" id="PS00600">
    <property type="entry name" value="AA_TRANSFER_CLASS_3"/>
    <property type="match status" value="1"/>
</dbReference>
<dbReference type="CDD" id="cd00610">
    <property type="entry name" value="OAT_like"/>
    <property type="match status" value="1"/>
</dbReference>
<name>A0A937CYV9_9HYPH</name>
<organism evidence="4 5">
    <name type="scientific">Microvirga aerilata</name>
    <dbReference type="NCBI Taxonomy" id="670292"/>
    <lineage>
        <taxon>Bacteria</taxon>
        <taxon>Pseudomonadati</taxon>
        <taxon>Pseudomonadota</taxon>
        <taxon>Alphaproteobacteria</taxon>
        <taxon>Hyphomicrobiales</taxon>
        <taxon>Methylobacteriaceae</taxon>
        <taxon>Microvirga</taxon>
    </lineage>
</organism>
<gene>
    <name evidence="4" type="ORF">JKG68_26345</name>
</gene>
<dbReference type="RefSeq" id="WP_202064703.1">
    <property type="nucleotide sequence ID" value="NZ_JAEQMY010000082.1"/>
</dbReference>
<keyword evidence="4" id="KW-0032">Aminotransferase</keyword>
<comment type="caution">
    <text evidence="4">The sequence shown here is derived from an EMBL/GenBank/DDBJ whole genome shotgun (WGS) entry which is preliminary data.</text>
</comment>
<dbReference type="InterPro" id="IPR005814">
    <property type="entry name" value="Aminotrans_3"/>
</dbReference>
<dbReference type="InterPro" id="IPR015422">
    <property type="entry name" value="PyrdxlP-dep_Trfase_small"/>
</dbReference>
<evidence type="ECO:0000313" key="4">
    <source>
        <dbReference type="EMBL" id="MBL0407443.1"/>
    </source>
</evidence>
<keyword evidence="3" id="KW-0663">Pyridoxal phosphate</keyword>
<evidence type="ECO:0000313" key="5">
    <source>
        <dbReference type="Proteomes" id="UP000605848"/>
    </source>
</evidence>
<dbReference type="Pfam" id="PF00202">
    <property type="entry name" value="Aminotran_3"/>
    <property type="match status" value="1"/>
</dbReference>
<dbReference type="GO" id="GO:0008483">
    <property type="term" value="F:transaminase activity"/>
    <property type="evidence" value="ECO:0007669"/>
    <property type="project" value="UniProtKB-KW"/>
</dbReference>
<accession>A0A937CYV9</accession>
<dbReference type="Proteomes" id="UP000605848">
    <property type="component" value="Unassembled WGS sequence"/>
</dbReference>
<dbReference type="Gene3D" id="3.90.1150.10">
    <property type="entry name" value="Aspartate Aminotransferase, domain 1"/>
    <property type="match status" value="1"/>
</dbReference>
<comment type="similarity">
    <text evidence="2">Belongs to the class-III pyridoxal-phosphate-dependent aminotransferase family.</text>
</comment>
<protein>
    <submittedName>
        <fullName evidence="4">Aminotransferase class III-fold pyridoxal phosphate-dependent enzyme</fullName>
    </submittedName>
</protein>
<keyword evidence="4" id="KW-0808">Transferase</keyword>
<dbReference type="AlphaFoldDB" id="A0A937CYV9"/>
<dbReference type="PANTHER" id="PTHR45688">
    <property type="match status" value="1"/>
</dbReference>
<dbReference type="EMBL" id="JAEQMY010000082">
    <property type="protein sequence ID" value="MBL0407443.1"/>
    <property type="molecule type" value="Genomic_DNA"/>
</dbReference>
<dbReference type="SUPFAM" id="SSF53383">
    <property type="entry name" value="PLP-dependent transferases"/>
    <property type="match status" value="1"/>
</dbReference>
<evidence type="ECO:0000256" key="3">
    <source>
        <dbReference type="ARBA" id="ARBA00022898"/>
    </source>
</evidence>
<keyword evidence="5" id="KW-1185">Reference proteome</keyword>
<comment type="cofactor">
    <cofactor evidence="1">
        <name>pyridoxal 5'-phosphate</name>
        <dbReference type="ChEBI" id="CHEBI:597326"/>
    </cofactor>
</comment>
<proteinExistence type="inferred from homology"/>